<dbReference type="Proteomes" id="UP000008672">
    <property type="component" value="Unassembled WGS sequence"/>
</dbReference>
<sequence length="288" mass="31923">CGEQKESLGVDASGVRVVVGEFPWQTSLQVNAHYCSGSILSKWWILTSGVCATGPYLLPGDRFYVLTGSVDSYTDDPHYEAKRKFPHHRLNLKATDNDVGLVLLKEPIAFDEDTMPVCLAVNPEKDLADVDDCWITGWGVPKNGRKAFRTTMLWKLAMRILPQVECAEYWVNINQKKFCAKAKYTEKSLCRGDRGDPLVCRDKNTRIWSQVGITSGIGQDCKGPSLFMRVSHYVNWMVKTTVAAGKPLFPPVAPPAGSKHKASWVRSVAAPSAESPLLILSFIVAVFM</sequence>
<evidence type="ECO:0000259" key="2">
    <source>
        <dbReference type="PROSITE" id="PS50240"/>
    </source>
</evidence>
<evidence type="ECO:0000313" key="4">
    <source>
        <dbReference type="Proteomes" id="UP000008672"/>
    </source>
</evidence>
<dbReference type="Pfam" id="PF00089">
    <property type="entry name" value="Trypsin"/>
    <property type="match status" value="1"/>
</dbReference>
<dbReference type="GO" id="GO:0004252">
    <property type="term" value="F:serine-type endopeptidase activity"/>
    <property type="evidence" value="ECO:0007669"/>
    <property type="project" value="InterPro"/>
</dbReference>
<dbReference type="InterPro" id="IPR001254">
    <property type="entry name" value="Trypsin_dom"/>
</dbReference>
<evidence type="ECO:0000313" key="3">
    <source>
        <dbReference type="Ensembl" id="ENSLACP00000008164.1"/>
    </source>
</evidence>
<dbReference type="OMA" id="VECAEYW"/>
<reference evidence="3" key="3">
    <citation type="submission" date="2025-09" db="UniProtKB">
        <authorList>
            <consortium name="Ensembl"/>
        </authorList>
    </citation>
    <scope>IDENTIFICATION</scope>
</reference>
<feature type="domain" description="Peptidase S1" evidence="2">
    <location>
        <begin position="11"/>
        <end position="242"/>
    </location>
</feature>
<dbReference type="InterPro" id="IPR009003">
    <property type="entry name" value="Peptidase_S1_PA"/>
</dbReference>
<dbReference type="InterPro" id="IPR001314">
    <property type="entry name" value="Peptidase_S1A"/>
</dbReference>
<dbReference type="SMART" id="SM00020">
    <property type="entry name" value="Tryp_SPc"/>
    <property type="match status" value="1"/>
</dbReference>
<dbReference type="PANTHER" id="PTHR24250:SF30">
    <property type="entry name" value="SERINE PROTEASE 38"/>
    <property type="match status" value="1"/>
</dbReference>
<dbReference type="GeneTree" id="ENSGT00940000156020"/>
<dbReference type="EMBL" id="AFYH01214520">
    <property type="status" value="NOT_ANNOTATED_CDS"/>
    <property type="molecule type" value="Genomic_DNA"/>
</dbReference>
<dbReference type="eggNOG" id="KOG3627">
    <property type="taxonomic scope" value="Eukaryota"/>
</dbReference>
<organism evidence="3 4">
    <name type="scientific">Latimeria chalumnae</name>
    <name type="common">Coelacanth</name>
    <dbReference type="NCBI Taxonomy" id="7897"/>
    <lineage>
        <taxon>Eukaryota</taxon>
        <taxon>Metazoa</taxon>
        <taxon>Chordata</taxon>
        <taxon>Craniata</taxon>
        <taxon>Vertebrata</taxon>
        <taxon>Euteleostomi</taxon>
        <taxon>Coelacanthiformes</taxon>
        <taxon>Coelacanthidae</taxon>
        <taxon>Latimeria</taxon>
    </lineage>
</organism>
<dbReference type="EMBL" id="AFYH01214521">
    <property type="status" value="NOT_ANNOTATED_CDS"/>
    <property type="molecule type" value="Genomic_DNA"/>
</dbReference>
<keyword evidence="1" id="KW-1015">Disulfide bond</keyword>
<dbReference type="SUPFAM" id="SSF50494">
    <property type="entry name" value="Trypsin-like serine proteases"/>
    <property type="match status" value="1"/>
</dbReference>
<protein>
    <recommendedName>
        <fullName evidence="2">Peptidase S1 domain-containing protein</fullName>
    </recommendedName>
</protein>
<dbReference type="InterPro" id="IPR043504">
    <property type="entry name" value="Peptidase_S1_PA_chymotrypsin"/>
</dbReference>
<dbReference type="STRING" id="7897.ENSLACP00000008164"/>
<reference evidence="3" key="2">
    <citation type="submission" date="2025-08" db="UniProtKB">
        <authorList>
            <consortium name="Ensembl"/>
        </authorList>
    </citation>
    <scope>IDENTIFICATION</scope>
</reference>
<accession>H3AEU3</accession>
<proteinExistence type="predicted"/>
<dbReference type="CDD" id="cd00190">
    <property type="entry name" value="Tryp_SPc"/>
    <property type="match status" value="1"/>
</dbReference>
<evidence type="ECO:0000256" key="1">
    <source>
        <dbReference type="ARBA" id="ARBA00023157"/>
    </source>
</evidence>
<dbReference type="GO" id="GO:0006508">
    <property type="term" value="P:proteolysis"/>
    <property type="evidence" value="ECO:0007669"/>
    <property type="project" value="InterPro"/>
</dbReference>
<dbReference type="Gene3D" id="2.40.10.10">
    <property type="entry name" value="Trypsin-like serine proteases"/>
    <property type="match status" value="1"/>
</dbReference>
<dbReference type="EMBL" id="AFYH01214519">
    <property type="status" value="NOT_ANNOTATED_CDS"/>
    <property type="molecule type" value="Genomic_DNA"/>
</dbReference>
<dbReference type="Ensembl" id="ENSLACT00000008230.1">
    <property type="protein sequence ID" value="ENSLACP00000008164.1"/>
    <property type="gene ID" value="ENSLACG00000007227.1"/>
</dbReference>
<dbReference type="PANTHER" id="PTHR24250">
    <property type="entry name" value="CHYMOTRYPSIN-RELATED"/>
    <property type="match status" value="1"/>
</dbReference>
<dbReference type="PRINTS" id="PR00722">
    <property type="entry name" value="CHYMOTRYPSIN"/>
</dbReference>
<name>H3AEU3_LATCH</name>
<dbReference type="AlphaFoldDB" id="H3AEU3"/>
<keyword evidence="4" id="KW-1185">Reference proteome</keyword>
<dbReference type="HOGENOM" id="CLU_006842_0_4_1"/>
<reference evidence="4" key="1">
    <citation type="submission" date="2011-08" db="EMBL/GenBank/DDBJ databases">
        <title>The draft genome of Latimeria chalumnae.</title>
        <authorList>
            <person name="Di Palma F."/>
            <person name="Alfoldi J."/>
            <person name="Johnson J."/>
            <person name="Berlin A."/>
            <person name="Gnerre S."/>
            <person name="Jaffe D."/>
            <person name="MacCallum I."/>
            <person name="Young S."/>
            <person name="Walker B.J."/>
            <person name="Lander E."/>
            <person name="Lindblad-Toh K."/>
        </authorList>
    </citation>
    <scope>NUCLEOTIDE SEQUENCE [LARGE SCALE GENOMIC DNA]</scope>
    <source>
        <strain evidence="4">Wild caught</strain>
    </source>
</reference>
<dbReference type="InParanoid" id="H3AEU3"/>
<dbReference type="PROSITE" id="PS50240">
    <property type="entry name" value="TRYPSIN_DOM"/>
    <property type="match status" value="1"/>
</dbReference>